<organism evidence="3 4">
    <name type="scientific">Neurospora tetraspora</name>
    <dbReference type="NCBI Taxonomy" id="94610"/>
    <lineage>
        <taxon>Eukaryota</taxon>
        <taxon>Fungi</taxon>
        <taxon>Dikarya</taxon>
        <taxon>Ascomycota</taxon>
        <taxon>Pezizomycotina</taxon>
        <taxon>Sordariomycetes</taxon>
        <taxon>Sordariomycetidae</taxon>
        <taxon>Sordariales</taxon>
        <taxon>Sordariaceae</taxon>
        <taxon>Neurospora</taxon>
    </lineage>
</organism>
<evidence type="ECO:0000313" key="4">
    <source>
        <dbReference type="Proteomes" id="UP001278500"/>
    </source>
</evidence>
<feature type="chain" id="PRO_5042065333" evidence="2">
    <location>
        <begin position="21"/>
        <end position="206"/>
    </location>
</feature>
<dbReference type="Proteomes" id="UP001278500">
    <property type="component" value="Unassembled WGS sequence"/>
</dbReference>
<comment type="caution">
    <text evidence="3">The sequence shown here is derived from an EMBL/GenBank/DDBJ whole genome shotgun (WGS) entry which is preliminary data.</text>
</comment>
<dbReference type="GeneID" id="87858056"/>
<evidence type="ECO:0000256" key="2">
    <source>
        <dbReference type="SAM" id="SignalP"/>
    </source>
</evidence>
<dbReference type="EMBL" id="JAUEPP010000002">
    <property type="protein sequence ID" value="KAK3351889.1"/>
    <property type="molecule type" value="Genomic_DNA"/>
</dbReference>
<feature type="compositionally biased region" description="Low complexity" evidence="1">
    <location>
        <begin position="155"/>
        <end position="166"/>
    </location>
</feature>
<keyword evidence="2" id="KW-0732">Signal</keyword>
<evidence type="ECO:0000313" key="3">
    <source>
        <dbReference type="EMBL" id="KAK3351889.1"/>
    </source>
</evidence>
<reference evidence="3" key="2">
    <citation type="submission" date="2023-06" db="EMBL/GenBank/DDBJ databases">
        <authorList>
            <consortium name="Lawrence Berkeley National Laboratory"/>
            <person name="Haridas S."/>
            <person name="Hensen N."/>
            <person name="Bonometti L."/>
            <person name="Westerberg I."/>
            <person name="Brannstrom I.O."/>
            <person name="Guillou S."/>
            <person name="Cros-Aarteil S."/>
            <person name="Calhoun S."/>
            <person name="Kuo A."/>
            <person name="Mondo S."/>
            <person name="Pangilinan J."/>
            <person name="Riley R."/>
            <person name="Labutti K."/>
            <person name="Andreopoulos B."/>
            <person name="Lipzen A."/>
            <person name="Chen C."/>
            <person name="Yanf M."/>
            <person name="Daum C."/>
            <person name="Ng V."/>
            <person name="Clum A."/>
            <person name="Steindorff A."/>
            <person name="Ohm R."/>
            <person name="Martin F."/>
            <person name="Silar P."/>
            <person name="Natvig D."/>
            <person name="Lalanne C."/>
            <person name="Gautier V."/>
            <person name="Ament-Velasquez S.L."/>
            <person name="Kruys A."/>
            <person name="Hutchinson M.I."/>
            <person name="Powell A.J."/>
            <person name="Barry K."/>
            <person name="Miller A.N."/>
            <person name="Grigoriev I.V."/>
            <person name="Debuchy R."/>
            <person name="Gladieux P."/>
            <person name="Thoren M.H."/>
            <person name="Johannesson H."/>
        </authorList>
    </citation>
    <scope>NUCLEOTIDE SEQUENCE</scope>
    <source>
        <strain evidence="3">CBS 560.94</strain>
    </source>
</reference>
<evidence type="ECO:0000256" key="1">
    <source>
        <dbReference type="SAM" id="MobiDB-lite"/>
    </source>
</evidence>
<protein>
    <submittedName>
        <fullName evidence="3">Uncharacterized protein</fullName>
    </submittedName>
</protein>
<gene>
    <name evidence="3" type="ORF">B0H65DRAFT_138705</name>
</gene>
<sequence length="206" mass="22260">MAWATLVSLKFVTRCLPSLADVLGGFANFPDVSAHSYLYTARSIILDTFVCKKFPGNAKCSECVRSARPCVEVDYDSELTRMVAENEKLKQEQAALVKAMQDHALRLSEVQRRQEELAEKARDVSRVAMAELETSDEEDRAAGKEPEPLPEEQPAEASTSAASAPADWTVLDATSFPVSWLGSPSPLVDPDSSGGIPPASQGNSNS</sequence>
<accession>A0AAE0JLK8</accession>
<name>A0AAE0JLK8_9PEZI</name>
<feature type="region of interest" description="Disordered" evidence="1">
    <location>
        <begin position="118"/>
        <end position="206"/>
    </location>
</feature>
<feature type="signal peptide" evidence="2">
    <location>
        <begin position="1"/>
        <end position="20"/>
    </location>
</feature>
<dbReference type="RefSeq" id="XP_062685184.1">
    <property type="nucleotide sequence ID" value="XM_062820902.1"/>
</dbReference>
<dbReference type="AlphaFoldDB" id="A0AAE0JLK8"/>
<reference evidence="3" key="1">
    <citation type="journal article" date="2023" name="Mol. Phylogenet. Evol.">
        <title>Genome-scale phylogeny and comparative genomics of the fungal order Sordariales.</title>
        <authorList>
            <person name="Hensen N."/>
            <person name="Bonometti L."/>
            <person name="Westerberg I."/>
            <person name="Brannstrom I.O."/>
            <person name="Guillou S."/>
            <person name="Cros-Aarteil S."/>
            <person name="Calhoun S."/>
            <person name="Haridas S."/>
            <person name="Kuo A."/>
            <person name="Mondo S."/>
            <person name="Pangilinan J."/>
            <person name="Riley R."/>
            <person name="LaButti K."/>
            <person name="Andreopoulos B."/>
            <person name="Lipzen A."/>
            <person name="Chen C."/>
            <person name="Yan M."/>
            <person name="Daum C."/>
            <person name="Ng V."/>
            <person name="Clum A."/>
            <person name="Steindorff A."/>
            <person name="Ohm R.A."/>
            <person name="Martin F."/>
            <person name="Silar P."/>
            <person name="Natvig D.O."/>
            <person name="Lalanne C."/>
            <person name="Gautier V."/>
            <person name="Ament-Velasquez S.L."/>
            <person name="Kruys A."/>
            <person name="Hutchinson M.I."/>
            <person name="Powell A.J."/>
            <person name="Barry K."/>
            <person name="Miller A.N."/>
            <person name="Grigoriev I.V."/>
            <person name="Debuchy R."/>
            <person name="Gladieux P."/>
            <person name="Hiltunen Thoren M."/>
            <person name="Johannesson H."/>
        </authorList>
    </citation>
    <scope>NUCLEOTIDE SEQUENCE</scope>
    <source>
        <strain evidence="3">CBS 560.94</strain>
    </source>
</reference>
<keyword evidence="4" id="KW-1185">Reference proteome</keyword>
<proteinExistence type="predicted"/>